<reference evidence="4" key="2">
    <citation type="submission" date="2020-04" db="EMBL/GenBank/DDBJ databases">
        <authorList>
            <consortium name="NCBI Genome Project"/>
        </authorList>
    </citation>
    <scope>NUCLEOTIDE SEQUENCE</scope>
    <source>
        <strain evidence="4">CBS 781.70</strain>
    </source>
</reference>
<feature type="compositionally biased region" description="Low complexity" evidence="1">
    <location>
        <begin position="10"/>
        <end position="30"/>
    </location>
</feature>
<reference evidence="2 4" key="1">
    <citation type="submission" date="2020-01" db="EMBL/GenBank/DDBJ databases">
        <authorList>
            <consortium name="DOE Joint Genome Institute"/>
            <person name="Haridas S."/>
            <person name="Albert R."/>
            <person name="Binder M."/>
            <person name="Bloem J."/>
            <person name="Labutti K."/>
            <person name="Salamov A."/>
            <person name="Andreopoulos B."/>
            <person name="Baker S.E."/>
            <person name="Barry K."/>
            <person name="Bills G."/>
            <person name="Bluhm B.H."/>
            <person name="Cannon C."/>
            <person name="Castanera R."/>
            <person name="Culley D.E."/>
            <person name="Daum C."/>
            <person name="Ezra D."/>
            <person name="Gonzalez J.B."/>
            <person name="Henrissat B."/>
            <person name="Kuo A."/>
            <person name="Liang C."/>
            <person name="Lipzen A."/>
            <person name="Lutzoni F."/>
            <person name="Magnuson J."/>
            <person name="Mondo S."/>
            <person name="Nolan M."/>
            <person name="Ohm R."/>
            <person name="Pangilinan J."/>
            <person name="Park H.-J."/>
            <person name="Ramirez L."/>
            <person name="Alfaro M."/>
            <person name="Sun H."/>
            <person name="Tritt A."/>
            <person name="Yoshinaga Y."/>
            <person name="Zwiers L.-H."/>
            <person name="Turgeon B.G."/>
            <person name="Goodwin S.B."/>
            <person name="Spatafora J.W."/>
            <person name="Crous P.W."/>
            <person name="Grigoriev I.V."/>
        </authorList>
    </citation>
    <scope>NUCLEOTIDE SEQUENCE</scope>
    <source>
        <strain evidence="2 4">CBS 781.70</strain>
    </source>
</reference>
<accession>A0A6G1G090</accession>
<gene>
    <name evidence="2 4" type="ORF">P152DRAFT_55909</name>
</gene>
<feature type="region of interest" description="Disordered" evidence="1">
    <location>
        <begin position="1"/>
        <end position="234"/>
    </location>
</feature>
<dbReference type="Proteomes" id="UP000504638">
    <property type="component" value="Unplaced"/>
</dbReference>
<reference evidence="4" key="3">
    <citation type="submission" date="2025-04" db="UniProtKB">
        <authorList>
            <consortium name="RefSeq"/>
        </authorList>
    </citation>
    <scope>IDENTIFICATION</scope>
    <source>
        <strain evidence="4">CBS 781.70</strain>
    </source>
</reference>
<evidence type="ECO:0000313" key="4">
    <source>
        <dbReference type="RefSeq" id="XP_033533069.1"/>
    </source>
</evidence>
<dbReference type="EMBL" id="ML975161">
    <property type="protein sequence ID" value="KAF1811438.1"/>
    <property type="molecule type" value="Genomic_DNA"/>
</dbReference>
<evidence type="ECO:0000256" key="1">
    <source>
        <dbReference type="SAM" id="MobiDB-lite"/>
    </source>
</evidence>
<evidence type="ECO:0000313" key="3">
    <source>
        <dbReference type="Proteomes" id="UP000504638"/>
    </source>
</evidence>
<name>A0A6G1G090_9PEZI</name>
<protein>
    <submittedName>
        <fullName evidence="2 4">Uncharacterized protein</fullName>
    </submittedName>
</protein>
<proteinExistence type="predicted"/>
<feature type="compositionally biased region" description="Pro residues" evidence="1">
    <location>
        <begin position="86"/>
        <end position="119"/>
    </location>
</feature>
<keyword evidence="3" id="KW-1185">Reference proteome</keyword>
<organism evidence="2">
    <name type="scientific">Eremomyces bilateralis CBS 781.70</name>
    <dbReference type="NCBI Taxonomy" id="1392243"/>
    <lineage>
        <taxon>Eukaryota</taxon>
        <taxon>Fungi</taxon>
        <taxon>Dikarya</taxon>
        <taxon>Ascomycota</taxon>
        <taxon>Pezizomycotina</taxon>
        <taxon>Dothideomycetes</taxon>
        <taxon>Dothideomycetes incertae sedis</taxon>
        <taxon>Eremomycetales</taxon>
        <taxon>Eremomycetaceae</taxon>
        <taxon>Eremomyces</taxon>
    </lineage>
</organism>
<dbReference type="AlphaFoldDB" id="A0A6G1G090"/>
<sequence>MATLKKKPSRLSTFFSSSSFSSSTDLSLPPQEQPPPQPQAQLHPDVPRGRFRQDSLPPPPSVNLHPTFVPDQFAAHHRVASGPAYYTPPAPENAPPPPPAHGDLPPPYQPGQQPSPQPDNPHKSPSILRKPVATSSEQVRSRSPLRKSASHANLAVPGLQPIALRDGAKSQPGSRPSTPDEKAREKKLTRKSWFGGGGGQESSRSKAQQAWVVTGRETGGRGEGSEGQPKPVEEYPLGRLFGGNMVSLKSAKQISWAIGEQT</sequence>
<dbReference type="RefSeq" id="XP_033533069.1">
    <property type="nucleotide sequence ID" value="XM_033683067.1"/>
</dbReference>
<evidence type="ECO:0000313" key="2">
    <source>
        <dbReference type="EMBL" id="KAF1811438.1"/>
    </source>
</evidence>
<dbReference type="GeneID" id="54423637"/>